<proteinExistence type="predicted"/>
<sequence>MKVKAWIKQIGLWSALAGSLGVSQAIAFAWSIPGVTRPYDPPAYYSPTAISWRDSKPSVFTLLDLARQGGTVHDYQEEGQDTFKELKTTIEQLRRIDELLKEIKNLTPAAWDGFWQSLAEPYTSQRDQAIFTQHENAEALLSTTDKNGSDLAKPEADKLRYLDTLYRNILAYSQENRQSYGASTGAIESGLALSAVAEGQLAATQAQAGLGGIQAAESLQKNRLIGLQNTVIAVREQAKIDETVRVQAKNRRNFNMQFASPYAKSASDAKVFAKPKAPGLPDFSE</sequence>
<name>A0A498RCF7_9FIRM</name>
<dbReference type="EMBL" id="UPPP01000094">
    <property type="protein sequence ID" value="VBB08597.1"/>
    <property type="molecule type" value="Genomic_DNA"/>
</dbReference>
<keyword evidence="3" id="KW-1185">Reference proteome</keyword>
<gene>
    <name evidence="2" type="ORF">LUCI_3875</name>
</gene>
<dbReference type="RefSeq" id="WP_122629473.1">
    <property type="nucleotide sequence ID" value="NZ_UPPP01000094.1"/>
</dbReference>
<evidence type="ECO:0000313" key="3">
    <source>
        <dbReference type="Proteomes" id="UP000277811"/>
    </source>
</evidence>
<evidence type="ECO:0000313" key="2">
    <source>
        <dbReference type="EMBL" id="VBB08597.1"/>
    </source>
</evidence>
<dbReference type="OrthoDB" id="1663853at2"/>
<organism evidence="2 3">
    <name type="scientific">Lucifera butyrica</name>
    <dbReference type="NCBI Taxonomy" id="1351585"/>
    <lineage>
        <taxon>Bacteria</taxon>
        <taxon>Bacillati</taxon>
        <taxon>Bacillota</taxon>
        <taxon>Negativicutes</taxon>
        <taxon>Veillonellales</taxon>
        <taxon>Veillonellaceae</taxon>
        <taxon>Lucifera</taxon>
    </lineage>
</organism>
<protein>
    <submittedName>
        <fullName evidence="2">Uncharacterized protein</fullName>
    </submittedName>
</protein>
<evidence type="ECO:0000256" key="1">
    <source>
        <dbReference type="SAM" id="MobiDB-lite"/>
    </source>
</evidence>
<accession>A0A498RCF7</accession>
<dbReference type="Proteomes" id="UP000277811">
    <property type="component" value="Unassembled WGS sequence"/>
</dbReference>
<feature type="region of interest" description="Disordered" evidence="1">
    <location>
        <begin position="265"/>
        <end position="285"/>
    </location>
</feature>
<reference evidence="2 3" key="1">
    <citation type="submission" date="2018-06" db="EMBL/GenBank/DDBJ databases">
        <authorList>
            <person name="Strepis N."/>
        </authorList>
    </citation>
    <scope>NUCLEOTIDE SEQUENCE [LARGE SCALE GENOMIC DNA]</scope>
    <source>
        <strain evidence="2">LUCI</strain>
    </source>
</reference>
<dbReference type="AlphaFoldDB" id="A0A498RCF7"/>